<proteinExistence type="predicted"/>
<dbReference type="EMBL" id="LS997634">
    <property type="protein sequence ID" value="SYZ69879.1"/>
    <property type="molecule type" value="Genomic_DNA"/>
</dbReference>
<dbReference type="PROSITE" id="PS50245">
    <property type="entry name" value="CAP_GLY_2"/>
    <property type="match status" value="1"/>
</dbReference>
<gene>
    <name evidence="2" type="ORF">LBRM2904_35.0590</name>
</gene>
<dbReference type="InterPro" id="IPR000938">
    <property type="entry name" value="CAP-Gly_domain"/>
</dbReference>
<dbReference type="Proteomes" id="UP000319462">
    <property type="component" value="Chromosome 35"/>
</dbReference>
<dbReference type="AlphaFoldDB" id="A0A3P3ZI47"/>
<dbReference type="Pfam" id="PF01302">
    <property type="entry name" value="CAP_GLY"/>
    <property type="match status" value="1"/>
</dbReference>
<dbReference type="Gene3D" id="2.30.30.190">
    <property type="entry name" value="CAP Gly-rich-like domain"/>
    <property type="match status" value="1"/>
</dbReference>
<accession>A0A3P3ZI47</accession>
<organism evidence="2 3">
    <name type="scientific">Leishmania braziliensis MHOM/BR/75/M2904</name>
    <dbReference type="NCBI Taxonomy" id="420245"/>
    <lineage>
        <taxon>Eukaryota</taxon>
        <taxon>Discoba</taxon>
        <taxon>Euglenozoa</taxon>
        <taxon>Kinetoplastea</taxon>
        <taxon>Metakinetoplastina</taxon>
        <taxon>Trypanosomatida</taxon>
        <taxon>Trypanosomatidae</taxon>
        <taxon>Leishmaniinae</taxon>
        <taxon>Leishmania</taxon>
        <taxon>Leishmania braziliensis species complex</taxon>
    </lineage>
</organism>
<reference evidence="2 3" key="1">
    <citation type="submission" date="2018-09" db="EMBL/GenBank/DDBJ databases">
        <authorList>
            <person name="Peiro R."/>
            <person name="Begona"/>
            <person name="Cbmso G."/>
            <person name="Lopez M."/>
            <person name="Gonzalez S."/>
        </authorList>
    </citation>
    <scope>NUCLEOTIDE SEQUENCE [LARGE SCALE GENOMIC DNA]</scope>
</reference>
<dbReference type="SUPFAM" id="SSF74924">
    <property type="entry name" value="Cap-Gly domain"/>
    <property type="match status" value="1"/>
</dbReference>
<dbReference type="SMART" id="SM01052">
    <property type="entry name" value="CAP_GLY"/>
    <property type="match status" value="1"/>
</dbReference>
<evidence type="ECO:0000313" key="2">
    <source>
        <dbReference type="EMBL" id="SYZ69879.1"/>
    </source>
</evidence>
<sequence>MRVQDYWGRCGTLRWMGKLDKDNALNKETGKLFGIEYDDESANPVRSDGTWNGRKYFECEPRKGLLVKVGEVYPEIITEQVAMLRECFGERVATWHDFELAKFCIAR</sequence>
<evidence type="ECO:0000313" key="3">
    <source>
        <dbReference type="Proteomes" id="UP000319462"/>
    </source>
</evidence>
<feature type="domain" description="CAP-Gly" evidence="1">
    <location>
        <begin position="23"/>
        <end position="68"/>
    </location>
</feature>
<evidence type="ECO:0000259" key="1">
    <source>
        <dbReference type="PROSITE" id="PS50245"/>
    </source>
</evidence>
<name>A0A3P3ZI47_LEIBR</name>
<dbReference type="InterPro" id="IPR036859">
    <property type="entry name" value="CAP-Gly_dom_sf"/>
</dbReference>
<protein>
    <submittedName>
        <fullName evidence="2">CAP-Gly_domain_containing_protein</fullName>
    </submittedName>
</protein>